<dbReference type="AlphaFoldDB" id="U5QKN0"/>
<keyword evidence="1" id="KW-0472">Membrane</keyword>
<protein>
    <submittedName>
        <fullName evidence="2">Uncharacterized protein</fullName>
    </submittedName>
</protein>
<proteinExistence type="predicted"/>
<gene>
    <name evidence="2" type="ORF">GKIL_1928</name>
</gene>
<reference evidence="2 3" key="1">
    <citation type="journal article" date="2013" name="PLoS ONE">
        <title>Cultivation and Complete Genome Sequencing of Gloeobacter kilaueensis sp. nov., from a Lava Cave in Kilauea Caldera, Hawai'i.</title>
        <authorList>
            <person name="Saw J.H."/>
            <person name="Schatz M."/>
            <person name="Brown M.V."/>
            <person name="Kunkel D.D."/>
            <person name="Foster J.S."/>
            <person name="Shick H."/>
            <person name="Christensen S."/>
            <person name="Hou S."/>
            <person name="Wan X."/>
            <person name="Donachie S.P."/>
        </authorList>
    </citation>
    <scope>NUCLEOTIDE SEQUENCE [LARGE SCALE GENOMIC DNA]</scope>
    <source>
        <strain evidence="3">JS</strain>
    </source>
</reference>
<dbReference type="HOGENOM" id="CLU_3252196_0_0_3"/>
<evidence type="ECO:0000313" key="3">
    <source>
        <dbReference type="Proteomes" id="UP000017396"/>
    </source>
</evidence>
<keyword evidence="3" id="KW-1185">Reference proteome</keyword>
<dbReference type="Proteomes" id="UP000017396">
    <property type="component" value="Chromosome"/>
</dbReference>
<organism evidence="2 3">
    <name type="scientific">Gloeobacter kilaueensis (strain ATCC BAA-2537 / CCAP 1431/1 / ULC 316 / JS1)</name>
    <dbReference type="NCBI Taxonomy" id="1183438"/>
    <lineage>
        <taxon>Bacteria</taxon>
        <taxon>Bacillati</taxon>
        <taxon>Cyanobacteriota</taxon>
        <taxon>Cyanophyceae</taxon>
        <taxon>Gloeobacterales</taxon>
        <taxon>Gloeobacteraceae</taxon>
        <taxon>Gloeobacter</taxon>
    </lineage>
</organism>
<name>U5QKN0_GLOK1</name>
<sequence>MSHLNLTANLGNYFFIYYAALLALALPLSLLGLAIRRLQYRL</sequence>
<feature type="transmembrane region" description="Helical" evidence="1">
    <location>
        <begin position="15"/>
        <end position="35"/>
    </location>
</feature>
<evidence type="ECO:0000256" key="1">
    <source>
        <dbReference type="SAM" id="Phobius"/>
    </source>
</evidence>
<evidence type="ECO:0000313" key="2">
    <source>
        <dbReference type="EMBL" id="AGY58174.1"/>
    </source>
</evidence>
<keyword evidence="1" id="KW-1133">Transmembrane helix</keyword>
<accession>U5QKN0</accession>
<keyword evidence="1" id="KW-0812">Transmembrane</keyword>
<dbReference type="EMBL" id="CP003587">
    <property type="protein sequence ID" value="AGY58174.1"/>
    <property type="molecule type" value="Genomic_DNA"/>
</dbReference>
<dbReference type="STRING" id="1183438.GKIL_1928"/>
<dbReference type="KEGG" id="glj:GKIL_1928"/>
<dbReference type="RefSeq" id="WP_023173298.1">
    <property type="nucleotide sequence ID" value="NC_022600.1"/>
</dbReference>